<dbReference type="RefSeq" id="WP_090061597.1">
    <property type="nucleotide sequence ID" value="NZ_FORH01000006.1"/>
</dbReference>
<keyword evidence="1" id="KW-0472">Membrane</keyword>
<dbReference type="STRING" id="588602.SAMN04487991_3082"/>
<feature type="transmembrane region" description="Helical" evidence="1">
    <location>
        <begin position="59"/>
        <end position="84"/>
    </location>
</feature>
<dbReference type="AlphaFoldDB" id="A0A1I3UIS1"/>
<gene>
    <name evidence="2" type="ORF">SAMN04487991_3082</name>
</gene>
<protein>
    <submittedName>
        <fullName evidence="2">Uncharacterized protein</fullName>
    </submittedName>
</protein>
<name>A0A1I3UIS1_9RHOB</name>
<keyword evidence="1" id="KW-0812">Transmembrane</keyword>
<evidence type="ECO:0000256" key="1">
    <source>
        <dbReference type="SAM" id="Phobius"/>
    </source>
</evidence>
<sequence>MTEGWGDILFPGERVLWQGQPDRRIEWRGPQLPFAFFGLIFAGFALFWMVLAYRAGEFWLFGLIHFLIGLAIAVAPLVIGPLIARRTWYSLTTRRAFFANDLPFAGKTLLALDLRPSLGVEYDGHEPGTIQFHDRAAPILGERFDSAPVFSQIHDARNVFGLIRDIQRGTA</sequence>
<dbReference type="Proteomes" id="UP000199630">
    <property type="component" value="Unassembled WGS sequence"/>
</dbReference>
<proteinExistence type="predicted"/>
<dbReference type="OrthoDB" id="199424at2"/>
<accession>A0A1I3UIS1</accession>
<evidence type="ECO:0000313" key="2">
    <source>
        <dbReference type="EMBL" id="SFJ82930.1"/>
    </source>
</evidence>
<keyword evidence="3" id="KW-1185">Reference proteome</keyword>
<dbReference type="EMBL" id="FORH01000006">
    <property type="protein sequence ID" value="SFJ82930.1"/>
    <property type="molecule type" value="Genomic_DNA"/>
</dbReference>
<reference evidence="3" key="1">
    <citation type="submission" date="2016-10" db="EMBL/GenBank/DDBJ databases">
        <authorList>
            <person name="Varghese N."/>
            <person name="Submissions S."/>
        </authorList>
    </citation>
    <scope>NUCLEOTIDE SEQUENCE [LARGE SCALE GENOMIC DNA]</scope>
    <source>
        <strain evidence="3">DSM 26471</strain>
    </source>
</reference>
<organism evidence="2 3">
    <name type="scientific">Celeribacter neptunius</name>
    <dbReference type="NCBI Taxonomy" id="588602"/>
    <lineage>
        <taxon>Bacteria</taxon>
        <taxon>Pseudomonadati</taxon>
        <taxon>Pseudomonadota</taxon>
        <taxon>Alphaproteobacteria</taxon>
        <taxon>Rhodobacterales</taxon>
        <taxon>Roseobacteraceae</taxon>
        <taxon>Celeribacter</taxon>
    </lineage>
</organism>
<keyword evidence="1" id="KW-1133">Transmembrane helix</keyword>
<evidence type="ECO:0000313" key="3">
    <source>
        <dbReference type="Proteomes" id="UP000199630"/>
    </source>
</evidence>
<feature type="transmembrane region" description="Helical" evidence="1">
    <location>
        <begin position="32"/>
        <end position="53"/>
    </location>
</feature>